<dbReference type="CTD" id="20236556"/>
<name>V4B9H6_LOTGI</name>
<dbReference type="PANTHER" id="PTHR10773">
    <property type="entry name" value="DNA-DIRECTED RNA POLYMERASES I, II, AND III SUBUNIT RPABC2"/>
    <property type="match status" value="1"/>
</dbReference>
<dbReference type="KEGG" id="lgi:LOTGIDRAFT_155062"/>
<dbReference type="RefSeq" id="XP_009063816.1">
    <property type="nucleotide sequence ID" value="XM_009065568.1"/>
</dbReference>
<dbReference type="Proteomes" id="UP000030746">
    <property type="component" value="Unassembled WGS sequence"/>
</dbReference>
<protein>
    <submittedName>
        <fullName evidence="2">Uncharacterized protein</fullName>
    </submittedName>
</protein>
<dbReference type="OrthoDB" id="6161632at2759"/>
<dbReference type="PANTHER" id="PTHR10773:SF19">
    <property type="match status" value="1"/>
</dbReference>
<organism evidence="2 3">
    <name type="scientific">Lottia gigantea</name>
    <name type="common">Giant owl limpet</name>
    <dbReference type="NCBI Taxonomy" id="225164"/>
    <lineage>
        <taxon>Eukaryota</taxon>
        <taxon>Metazoa</taxon>
        <taxon>Spiralia</taxon>
        <taxon>Lophotrochozoa</taxon>
        <taxon>Mollusca</taxon>
        <taxon>Gastropoda</taxon>
        <taxon>Patellogastropoda</taxon>
        <taxon>Lottioidea</taxon>
        <taxon>Lottiidae</taxon>
        <taxon>Lottia</taxon>
    </lineage>
</organism>
<evidence type="ECO:0000256" key="1">
    <source>
        <dbReference type="SAM" id="MobiDB-lite"/>
    </source>
</evidence>
<reference evidence="2 3" key="1">
    <citation type="journal article" date="2013" name="Nature">
        <title>Insights into bilaterian evolution from three spiralian genomes.</title>
        <authorList>
            <person name="Simakov O."/>
            <person name="Marletaz F."/>
            <person name="Cho S.J."/>
            <person name="Edsinger-Gonzales E."/>
            <person name="Havlak P."/>
            <person name="Hellsten U."/>
            <person name="Kuo D.H."/>
            <person name="Larsson T."/>
            <person name="Lv J."/>
            <person name="Arendt D."/>
            <person name="Savage R."/>
            <person name="Osoegawa K."/>
            <person name="de Jong P."/>
            <person name="Grimwood J."/>
            <person name="Chapman J.A."/>
            <person name="Shapiro H."/>
            <person name="Aerts A."/>
            <person name="Otillar R.P."/>
            <person name="Terry A.Y."/>
            <person name="Boore J.L."/>
            <person name="Grigoriev I.V."/>
            <person name="Lindberg D.R."/>
            <person name="Seaver E.C."/>
            <person name="Weisblat D.A."/>
            <person name="Putnam N.H."/>
            <person name="Rokhsar D.S."/>
        </authorList>
    </citation>
    <scope>NUCLEOTIDE SEQUENCE [LARGE SCALE GENOMIC DNA]</scope>
</reference>
<accession>V4B9H6</accession>
<dbReference type="EMBL" id="KB203274">
    <property type="protein sequence ID" value="ESO85574.1"/>
    <property type="molecule type" value="Genomic_DNA"/>
</dbReference>
<dbReference type="OMA" id="NPSKWAC"/>
<keyword evidence="3" id="KW-1185">Reference proteome</keyword>
<dbReference type="GeneID" id="20236556"/>
<dbReference type="AlphaFoldDB" id="V4B9H6"/>
<evidence type="ECO:0000313" key="3">
    <source>
        <dbReference type="Proteomes" id="UP000030746"/>
    </source>
</evidence>
<sequence>MDKLFTIDSVLNMLDENTPQSDQFWPDEIQNEVEVESKSVDQVIIESLKLINENEDPKSDEDFPCQDDDVDDRADETYIPESETSDSDSDEKHVSFQSDLVPQEVPIAGPCDQETTRSRKRKRDPSQWQRNVRHRRRVKGESYVTRRGKRVPQKGPKPVNCLNCRFKCSTLFNEDERKRICGEYYALAENARQKDFLCKRVKVLKVHQHRSRHNKSKKNKSCEYSFVKHCSEYRVCKKFFQSTLNIGHSAITTAITSIDSSGNYSSDDGTPAKTPGNKIKPERIANVKTHITSFKPVESHYCRKQTKAHYLQCDLTISKMYDLYVNDFCPRMSINDPISSSKYREVFLNDFNLRFFRPEKDHCSICNGYYNAVGDDKESLKSDWEEHKRRENEALDEKRHDKEQAKLDKSFRSISFDLQAVLNLPHAGDAQIYYKRKLSV</sequence>
<dbReference type="HOGENOM" id="CLU_754977_0_0_1"/>
<feature type="compositionally biased region" description="Acidic residues" evidence="1">
    <location>
        <begin position="62"/>
        <end position="74"/>
    </location>
</feature>
<feature type="region of interest" description="Disordered" evidence="1">
    <location>
        <begin position="51"/>
        <end position="154"/>
    </location>
</feature>
<evidence type="ECO:0000313" key="2">
    <source>
        <dbReference type="EMBL" id="ESO85574.1"/>
    </source>
</evidence>
<proteinExistence type="predicted"/>
<gene>
    <name evidence="2" type="ORF">LOTGIDRAFT_155062</name>
</gene>